<dbReference type="Gene3D" id="3.30.559.10">
    <property type="entry name" value="Chloramphenicol acetyltransferase-like domain"/>
    <property type="match status" value="3"/>
</dbReference>
<evidence type="ECO:0000256" key="3">
    <source>
        <dbReference type="ARBA" id="ARBA00022553"/>
    </source>
</evidence>
<evidence type="ECO:0000313" key="7">
    <source>
        <dbReference type="Proteomes" id="UP001519363"/>
    </source>
</evidence>
<dbReference type="SUPFAM" id="SSF56801">
    <property type="entry name" value="Acetyl-CoA synthetase-like"/>
    <property type="match status" value="1"/>
</dbReference>
<dbReference type="SMART" id="SM00823">
    <property type="entry name" value="PKS_PP"/>
    <property type="match status" value="1"/>
</dbReference>
<dbReference type="PROSITE" id="PS00012">
    <property type="entry name" value="PHOSPHOPANTETHEINE"/>
    <property type="match status" value="1"/>
</dbReference>
<evidence type="ECO:0000256" key="2">
    <source>
        <dbReference type="ARBA" id="ARBA00022450"/>
    </source>
</evidence>
<protein>
    <submittedName>
        <fullName evidence="6">Amino acid adenylation domain-containing protein</fullName>
    </submittedName>
</protein>
<feature type="domain" description="Carrier" evidence="5">
    <location>
        <begin position="994"/>
        <end position="1068"/>
    </location>
</feature>
<dbReference type="Pfam" id="PF00668">
    <property type="entry name" value="Condensation"/>
    <property type="match status" value="3"/>
</dbReference>
<evidence type="ECO:0000256" key="4">
    <source>
        <dbReference type="SAM" id="MobiDB-lite"/>
    </source>
</evidence>
<dbReference type="Pfam" id="PF13193">
    <property type="entry name" value="AMP-binding_C"/>
    <property type="match status" value="1"/>
</dbReference>
<dbReference type="InterPro" id="IPR020806">
    <property type="entry name" value="PKS_PP-bd"/>
</dbReference>
<evidence type="ECO:0000256" key="1">
    <source>
        <dbReference type="ARBA" id="ARBA00001957"/>
    </source>
</evidence>
<dbReference type="CDD" id="cd05930">
    <property type="entry name" value="A_NRPS"/>
    <property type="match status" value="1"/>
</dbReference>
<dbReference type="Pfam" id="PF00550">
    <property type="entry name" value="PP-binding"/>
    <property type="match status" value="1"/>
</dbReference>
<evidence type="ECO:0000259" key="5">
    <source>
        <dbReference type="PROSITE" id="PS50075"/>
    </source>
</evidence>
<dbReference type="SUPFAM" id="SSF47336">
    <property type="entry name" value="ACP-like"/>
    <property type="match status" value="1"/>
</dbReference>
<name>A0ABS5ACD9_9PSEU</name>
<dbReference type="RefSeq" id="WP_086780657.1">
    <property type="nucleotide sequence ID" value="NZ_JAGIOO010000001.1"/>
</dbReference>
<dbReference type="EMBL" id="JAGIOO010000001">
    <property type="protein sequence ID" value="MBP2473365.1"/>
    <property type="molecule type" value="Genomic_DNA"/>
</dbReference>
<dbReference type="NCBIfam" id="TIGR01733">
    <property type="entry name" value="AA-adenyl-dom"/>
    <property type="match status" value="1"/>
</dbReference>
<organism evidence="6 7">
    <name type="scientific">Crossiella equi</name>
    <dbReference type="NCBI Taxonomy" id="130796"/>
    <lineage>
        <taxon>Bacteria</taxon>
        <taxon>Bacillati</taxon>
        <taxon>Actinomycetota</taxon>
        <taxon>Actinomycetes</taxon>
        <taxon>Pseudonocardiales</taxon>
        <taxon>Pseudonocardiaceae</taxon>
        <taxon>Crossiella</taxon>
    </lineage>
</organism>
<dbReference type="InterPro" id="IPR036736">
    <property type="entry name" value="ACP-like_sf"/>
</dbReference>
<dbReference type="InterPro" id="IPR025110">
    <property type="entry name" value="AMP-bd_C"/>
</dbReference>
<dbReference type="InterPro" id="IPR001242">
    <property type="entry name" value="Condensation_dom"/>
</dbReference>
<dbReference type="Gene3D" id="3.30.300.30">
    <property type="match status" value="1"/>
</dbReference>
<accession>A0ABS5ACD9</accession>
<dbReference type="PANTHER" id="PTHR45527">
    <property type="entry name" value="NONRIBOSOMAL PEPTIDE SYNTHETASE"/>
    <property type="match status" value="1"/>
</dbReference>
<keyword evidence="2" id="KW-0596">Phosphopantetheine</keyword>
<evidence type="ECO:0000313" key="6">
    <source>
        <dbReference type="EMBL" id="MBP2473365.1"/>
    </source>
</evidence>
<feature type="region of interest" description="Disordered" evidence="4">
    <location>
        <begin position="1955"/>
        <end position="1994"/>
    </location>
</feature>
<dbReference type="InterPro" id="IPR000873">
    <property type="entry name" value="AMP-dep_synth/lig_dom"/>
</dbReference>
<gene>
    <name evidence="6" type="ORF">JOF53_002237</name>
</gene>
<comment type="caution">
    <text evidence="6">The sequence shown here is derived from an EMBL/GenBank/DDBJ whole genome shotgun (WGS) entry which is preliminary data.</text>
</comment>
<dbReference type="InterPro" id="IPR009081">
    <property type="entry name" value="PP-bd_ACP"/>
</dbReference>
<dbReference type="InterPro" id="IPR020845">
    <property type="entry name" value="AMP-binding_CS"/>
</dbReference>
<dbReference type="InterPro" id="IPR045851">
    <property type="entry name" value="AMP-bd_C_sf"/>
</dbReference>
<dbReference type="PROSITE" id="PS00455">
    <property type="entry name" value="AMP_BINDING"/>
    <property type="match status" value="1"/>
</dbReference>
<comment type="cofactor">
    <cofactor evidence="1">
        <name>pantetheine 4'-phosphate</name>
        <dbReference type="ChEBI" id="CHEBI:47942"/>
    </cofactor>
</comment>
<dbReference type="InterPro" id="IPR042099">
    <property type="entry name" value="ANL_N_sf"/>
</dbReference>
<dbReference type="Gene3D" id="1.10.1200.10">
    <property type="entry name" value="ACP-like"/>
    <property type="match status" value="1"/>
</dbReference>
<dbReference type="PROSITE" id="PS50075">
    <property type="entry name" value="CARRIER"/>
    <property type="match status" value="1"/>
</dbReference>
<dbReference type="InterPro" id="IPR010071">
    <property type="entry name" value="AA_adenyl_dom"/>
</dbReference>
<keyword evidence="3" id="KW-0597">Phosphoprotein</keyword>
<proteinExistence type="predicted"/>
<dbReference type="Gene3D" id="3.40.50.12780">
    <property type="entry name" value="N-terminal domain of ligase-like"/>
    <property type="match status" value="1"/>
</dbReference>
<dbReference type="InterPro" id="IPR006162">
    <property type="entry name" value="Ppantetheine_attach_site"/>
</dbReference>
<sequence>MSSAHQGTEHPLTAGQVGLLYLHETDPHAAEAYNLPFGAWVKQALDPEVFKAVLPALAERHPILGSLIVATENGYVQRYGVRPIGFAHTEVADLHSAETKAIVDAEKDRRFDLVNEAPTRLHIYTDGQNTLVLLLLHHIAGDLASAMTMQEDLYEMYAAKVEGREPVLPDPPPSFAEHVEAERKFLAGPRKDKAMAYWREALADCEFNLDLPELADGRAESAGREEGAPTFAKFVIEKDLAAKVHAMAKETGTSAAIVLLAAFGVLLRALTGHQDVVIGFNTEGRKPKFRASIGYFSRQLLLRFRPEDHINFREMITRTYAAFVGAVRNQDVPTAVILGELQAGGNGGGQSLFQVNFQYEPYRLAYGAHAMLGFDEESLTFSGLEVFSYPVRPQVAAFPMVGQFSDFESLGTFLGGIHFDPYKLDLAAGESYVERFFQLLSALLADPSTLLGTVCQVTEQQREQLMAFSTEDAPTSTEDVLDGFLRTAAANPLKVALVAEGFEYTYGQLAGASASLASKMTDIGPGSVVGLCLPRDPSMLIGMLATLRRGATWLVLDPSYPDSRLSAMVEDAGVDLVLATMTTMHAAQRGGVGQRRMLDIDDFGGFPGLVLHGKVEQFPVNTPARPEDPAYLIFTSGSTGRPKGVAVSRGAFSAHLWAIAARFGLTPADRVMVFGSFSFDVSLEQAFAPLLTGGATVVRPDDVLEPADLFDFLKLRRVSVFNPPTGVWRQMALALADNRVQAPAVRPRLTIVGGDAMPAADVAVWQEHVGGRLVNAYGPTEAVITPTSYDVTGAERPGALPIGRPVGARRVYVLDENLNLVRPGGVGELYVGGTIALGYWKRPGLTADRFVPDPFSTEPGARLYRTGDLVRYDRDGVLQFAGRADTQVKVRGFRIEPGEIEAVLRKAEHVLDAVVVARPVPGGDVRLVGYVVADTAAEGLGELLRTSVAEELPAHMVPAVVMVLDELPLSRNGKVDTKALPEPELTTAAGNYVAPSNPVEQRLAEIWGEVLNLPQVGVNDDYLSLGGDSILSIQIVARARQFGIWLNPKQLFDHPTVASLAAHATLSGDAGAPAGKEIEAADGPGPMHRWFAELAGKGGWNPHHWNMSMLIAVRDKVEPDVLRQALTAVIGAHEALRTRFLPYVDTGLCLEVDAKADAVLDVLPTAEISEADAERVHTSLDLTEGIVLRAAYAPASGQLLLVAHHLVIDVVSWRILLEDLAEALEVLGQGGTPELRPEGTSFRQWTTVLNRRAQDPAVLDRVRTELAELPEVPVLDAGTQADAVKVRKSLDTEATAALREKVLGELGGTLEEAVLAAAGRAQAKVTGRDEVVLELESHGRADLDASVDTTRTIGWFTSLAPFPLSAAGDPLATLWQVRAQLKQAEFRGLDHNVVRYLGEGELRVVKPEVNVNYLGLIDTAAREAGPFDVLAPQYGVVRDPAAPRAVPVLVEGSLTDGELVVEVEHTSAEAAEALAFAVLAELRQLAGTDGPMLTGGVLPSVAPAELVRDWAAKRGPIDAVWPMTPMQNNMLFRTLTSGGSGVYVDQLGTTLVGDLDPEAIAEAWRRVVARHAVLRGACAWDGVPSPVLVIAANIDLEVAVHDFRGEADPQAKVEEFVLADHHRGFDLANGPLLRVALLRTAEDRWLMLFSQHHVILDGWSVPLLLGEVLTVYTGLKQGAPVRLAPAPDYGRFLRWAHRKEVHHGEADSAFWAGQLSGFTEPALLLPQATLSGRNDLEVLEQGQEGAAKLKKLAADNGITTGSLLHAAWALVVASRTGKDDVVIGSVTSGRPAELAGVEEMVGNFINTIPLRIRAHGEQPVADWLREAHATLTAIRGHEHTSTARIIANSELPQGTPLFDTAITVANYPTVEGELPGLVLADTRVHEQADLPVVFSGLLRPEGLNLTLNYDPTVIDQRQAAAFVADVAAVLDAAATAGTLGEVLAQLAGNAASRRNDRRRARLAGRTASSRTGRDVTVSANGNAGSALTAERGAR</sequence>
<dbReference type="Proteomes" id="UP001519363">
    <property type="component" value="Unassembled WGS sequence"/>
</dbReference>
<dbReference type="PANTHER" id="PTHR45527:SF1">
    <property type="entry name" value="FATTY ACID SYNTHASE"/>
    <property type="match status" value="1"/>
</dbReference>
<keyword evidence="7" id="KW-1185">Reference proteome</keyword>
<dbReference type="SUPFAM" id="SSF52777">
    <property type="entry name" value="CoA-dependent acyltransferases"/>
    <property type="match status" value="6"/>
</dbReference>
<dbReference type="InterPro" id="IPR023213">
    <property type="entry name" value="CAT-like_dom_sf"/>
</dbReference>
<dbReference type="Gene3D" id="3.30.559.30">
    <property type="entry name" value="Nonribosomal peptide synthetase, condensation domain"/>
    <property type="match status" value="3"/>
</dbReference>
<dbReference type="Pfam" id="PF00501">
    <property type="entry name" value="AMP-binding"/>
    <property type="match status" value="1"/>
</dbReference>
<reference evidence="6 7" key="1">
    <citation type="submission" date="2021-03" db="EMBL/GenBank/DDBJ databases">
        <title>Sequencing the genomes of 1000 actinobacteria strains.</title>
        <authorList>
            <person name="Klenk H.-P."/>
        </authorList>
    </citation>
    <scope>NUCLEOTIDE SEQUENCE [LARGE SCALE GENOMIC DNA]</scope>
    <source>
        <strain evidence="6 7">DSM 44580</strain>
    </source>
</reference>